<feature type="non-terminal residue" evidence="1">
    <location>
        <position position="152"/>
    </location>
</feature>
<dbReference type="Proteomes" id="UP000885738">
    <property type="component" value="Unassembled WGS sequence"/>
</dbReference>
<gene>
    <name evidence="1" type="ORF">ENI35_05055</name>
</gene>
<proteinExistence type="predicted"/>
<sequence length="152" mass="17630">MIKQKRSKVKQAVLPFVLERTYETITPRAGLILFGEFLHGLRFNQRTDKYLPLPKSGRGYKPKDFILPLVLMLNGGGRAIEDIREIKVDEGLRELLCIEKIPSSDAFYSWLRRMGKGNGLKALEQFNKFYLHNQLKREKEIKDYTLDIDATA</sequence>
<protein>
    <submittedName>
        <fullName evidence="1">IS1380 family transposase</fullName>
    </submittedName>
</protein>
<dbReference type="EMBL" id="DRIH01000176">
    <property type="protein sequence ID" value="HEC68161.1"/>
    <property type="molecule type" value="Genomic_DNA"/>
</dbReference>
<accession>A0A7C1VUU6</accession>
<dbReference type="AlphaFoldDB" id="A0A7C1VUU6"/>
<name>A0A7C1VUU6_DESA2</name>
<organism evidence="1">
    <name type="scientific">Desulfofervidus auxilii</name>
    <dbReference type="NCBI Taxonomy" id="1621989"/>
    <lineage>
        <taxon>Bacteria</taxon>
        <taxon>Pseudomonadati</taxon>
        <taxon>Thermodesulfobacteriota</taxon>
        <taxon>Candidatus Desulfofervidia</taxon>
        <taxon>Candidatus Desulfofervidales</taxon>
        <taxon>Candidatus Desulfofervidaceae</taxon>
        <taxon>Candidatus Desulfofervidus</taxon>
    </lineage>
</organism>
<reference evidence="1" key="1">
    <citation type="journal article" date="2020" name="mSystems">
        <title>Genome- and Community-Level Interaction Insights into Carbon Utilization and Element Cycling Functions of Hydrothermarchaeota in Hydrothermal Sediment.</title>
        <authorList>
            <person name="Zhou Z."/>
            <person name="Liu Y."/>
            <person name="Xu W."/>
            <person name="Pan J."/>
            <person name="Luo Z.H."/>
            <person name="Li M."/>
        </authorList>
    </citation>
    <scope>NUCLEOTIDE SEQUENCE [LARGE SCALE GENOMIC DNA]</scope>
    <source>
        <strain evidence="1">HyVt-389</strain>
    </source>
</reference>
<evidence type="ECO:0000313" key="1">
    <source>
        <dbReference type="EMBL" id="HEC68161.1"/>
    </source>
</evidence>
<comment type="caution">
    <text evidence="1">The sequence shown here is derived from an EMBL/GenBank/DDBJ whole genome shotgun (WGS) entry which is preliminary data.</text>
</comment>